<evidence type="ECO:0000313" key="4">
    <source>
        <dbReference type="Proteomes" id="UP000319771"/>
    </source>
</evidence>
<comment type="caution">
    <text evidence="3">The sequence shown here is derived from an EMBL/GenBank/DDBJ whole genome shotgun (WGS) entry which is preliminary data.</text>
</comment>
<proteinExistence type="predicted"/>
<feature type="transmembrane region" description="Helical" evidence="2">
    <location>
        <begin position="136"/>
        <end position="157"/>
    </location>
</feature>
<feature type="transmembrane region" description="Helical" evidence="2">
    <location>
        <begin position="218"/>
        <end position="240"/>
    </location>
</feature>
<dbReference type="PANTHER" id="PTHR38434:SF1">
    <property type="entry name" value="BLL2549 PROTEIN"/>
    <property type="match status" value="1"/>
</dbReference>
<dbReference type="InterPro" id="IPR019286">
    <property type="entry name" value="DUF2339_TM"/>
</dbReference>
<sequence length="286" mass="29293">MMWLLGALLGLVFLIAPFWAIVAVASHRRELRALKARLEALEGRVRRDEAAHTVASAPGAAPGAPPAAPPAPTPPAPEAAAHAAFPPPRAEATVAAAVPAPAVPAASAATSPATVAAPRAPGETDRSRLEEMVGSVWLQSAGSILVLLGVFFLILWGYTTGRFGPGVLVVAGVALGVTLAWRGDRMARRLPPFGHALIGVGVGTVYLSLYLGHFTLRALPTAAAFALLTLASIGSVLVGLRYRVQTIAALGVLGAFVPQLMAAWVPLRGFAMSASGMLGYLAAVDG</sequence>
<keyword evidence="2" id="KW-0812">Transmembrane</keyword>
<dbReference type="PANTHER" id="PTHR38434">
    <property type="entry name" value="BLL2549 PROTEIN"/>
    <property type="match status" value="1"/>
</dbReference>
<feature type="transmembrane region" description="Helical" evidence="2">
    <location>
        <begin position="193"/>
        <end position="212"/>
    </location>
</feature>
<dbReference type="AlphaFoldDB" id="A0A538U1I0"/>
<protein>
    <submittedName>
        <fullName evidence="3">DUF2339 domain-containing protein</fullName>
    </submittedName>
</protein>
<gene>
    <name evidence="3" type="ORF">E6K81_14210</name>
</gene>
<reference evidence="3 4" key="1">
    <citation type="journal article" date="2019" name="Nat. Microbiol.">
        <title>Mediterranean grassland soil C-N compound turnover is dependent on rainfall and depth, and is mediated by genomically divergent microorganisms.</title>
        <authorList>
            <person name="Diamond S."/>
            <person name="Andeer P.F."/>
            <person name="Li Z."/>
            <person name="Crits-Christoph A."/>
            <person name="Burstein D."/>
            <person name="Anantharaman K."/>
            <person name="Lane K.R."/>
            <person name="Thomas B.C."/>
            <person name="Pan C."/>
            <person name="Northen T.R."/>
            <person name="Banfield J.F."/>
        </authorList>
    </citation>
    <scope>NUCLEOTIDE SEQUENCE [LARGE SCALE GENOMIC DNA]</scope>
    <source>
        <strain evidence="3">WS_11</strain>
    </source>
</reference>
<evidence type="ECO:0000256" key="2">
    <source>
        <dbReference type="SAM" id="Phobius"/>
    </source>
</evidence>
<dbReference type="Pfam" id="PF10101">
    <property type="entry name" value="DUF2339"/>
    <property type="match status" value="1"/>
</dbReference>
<dbReference type="EMBL" id="VBPB01000284">
    <property type="protein sequence ID" value="TMQ69750.1"/>
    <property type="molecule type" value="Genomic_DNA"/>
</dbReference>
<feature type="region of interest" description="Disordered" evidence="1">
    <location>
        <begin position="49"/>
        <end position="84"/>
    </location>
</feature>
<evidence type="ECO:0000313" key="3">
    <source>
        <dbReference type="EMBL" id="TMQ69750.1"/>
    </source>
</evidence>
<dbReference type="Proteomes" id="UP000319771">
    <property type="component" value="Unassembled WGS sequence"/>
</dbReference>
<name>A0A538U1I0_UNCEI</name>
<feature type="transmembrane region" description="Helical" evidence="2">
    <location>
        <begin position="163"/>
        <end position="181"/>
    </location>
</feature>
<keyword evidence="2" id="KW-1133">Transmembrane helix</keyword>
<feature type="transmembrane region" description="Helical" evidence="2">
    <location>
        <begin position="6"/>
        <end position="25"/>
    </location>
</feature>
<feature type="transmembrane region" description="Helical" evidence="2">
    <location>
        <begin position="247"/>
        <end position="267"/>
    </location>
</feature>
<keyword evidence="2" id="KW-0472">Membrane</keyword>
<accession>A0A538U1I0</accession>
<evidence type="ECO:0000256" key="1">
    <source>
        <dbReference type="SAM" id="MobiDB-lite"/>
    </source>
</evidence>
<organism evidence="3 4">
    <name type="scientific">Eiseniibacteriota bacterium</name>
    <dbReference type="NCBI Taxonomy" id="2212470"/>
    <lineage>
        <taxon>Bacteria</taxon>
        <taxon>Candidatus Eiseniibacteriota</taxon>
    </lineage>
</organism>
<feature type="compositionally biased region" description="Pro residues" evidence="1">
    <location>
        <begin position="63"/>
        <end position="77"/>
    </location>
</feature>
<feature type="non-terminal residue" evidence="3">
    <location>
        <position position="286"/>
    </location>
</feature>